<dbReference type="RefSeq" id="WP_214537310.1">
    <property type="nucleotide sequence ID" value="NZ_JAHFVK010000002.1"/>
</dbReference>
<dbReference type="Gene3D" id="1.10.357.10">
    <property type="entry name" value="Tetracycline Repressor, domain 2"/>
    <property type="match status" value="1"/>
</dbReference>
<dbReference type="InterPro" id="IPR009057">
    <property type="entry name" value="Homeodomain-like_sf"/>
</dbReference>
<dbReference type="Pfam" id="PF00440">
    <property type="entry name" value="TetR_N"/>
    <property type="match status" value="1"/>
</dbReference>
<reference evidence="6 7" key="1">
    <citation type="submission" date="2021-05" db="EMBL/GenBank/DDBJ databases">
        <title>Croceibacterium sp. LX-88 genome sequence.</title>
        <authorList>
            <person name="Luo X."/>
        </authorList>
    </citation>
    <scope>NUCLEOTIDE SEQUENCE [LARGE SCALE GENOMIC DNA]</scope>
    <source>
        <strain evidence="6 7">LX-88</strain>
    </source>
</reference>
<dbReference type="InterPro" id="IPR050109">
    <property type="entry name" value="HTH-type_TetR-like_transc_reg"/>
</dbReference>
<dbReference type="EMBL" id="JAHFVK010000002">
    <property type="protein sequence ID" value="MBT2135620.1"/>
    <property type="molecule type" value="Genomic_DNA"/>
</dbReference>
<evidence type="ECO:0000313" key="6">
    <source>
        <dbReference type="EMBL" id="MBT2135620.1"/>
    </source>
</evidence>
<dbReference type="PANTHER" id="PTHR30055:SF151">
    <property type="entry name" value="TRANSCRIPTIONAL REGULATORY PROTEIN"/>
    <property type="match status" value="1"/>
</dbReference>
<evidence type="ECO:0000256" key="4">
    <source>
        <dbReference type="PROSITE-ProRule" id="PRU00335"/>
    </source>
</evidence>
<dbReference type="SUPFAM" id="SSF48498">
    <property type="entry name" value="Tetracyclin repressor-like, C-terminal domain"/>
    <property type="match status" value="1"/>
</dbReference>
<evidence type="ECO:0000313" key="7">
    <source>
        <dbReference type="Proteomes" id="UP000811255"/>
    </source>
</evidence>
<dbReference type="Proteomes" id="UP000811255">
    <property type="component" value="Unassembled WGS sequence"/>
</dbReference>
<protein>
    <submittedName>
        <fullName evidence="6">TetR family transcriptional regulator</fullName>
    </submittedName>
</protein>
<name>A0ABS5W785_9SPHN</name>
<feature type="DNA-binding region" description="H-T-H motif" evidence="4">
    <location>
        <begin position="28"/>
        <end position="47"/>
    </location>
</feature>
<sequence length="178" mass="19876">MTSGNLDRDAIVRAALAILAEHGLQAVSLRNVAAAVGARAPSLYWHVANKTALFGLMSEAIFRECLDQVEASDDWREWLHSLGTTVWHTQRRTRDVHQLMMQSSMDPEVLRGFTSRMVAELTARGLDPAIAFEAQKSVLALATGWTMMPKDPAFEVNPQEQSFLHCLDVVIRGWDRSD</sequence>
<evidence type="ECO:0000259" key="5">
    <source>
        <dbReference type="PROSITE" id="PS50977"/>
    </source>
</evidence>
<gene>
    <name evidence="6" type="ORF">KK137_14875</name>
</gene>
<proteinExistence type="predicted"/>
<keyword evidence="7" id="KW-1185">Reference proteome</keyword>
<evidence type="ECO:0000256" key="2">
    <source>
        <dbReference type="ARBA" id="ARBA00023125"/>
    </source>
</evidence>
<evidence type="ECO:0000256" key="3">
    <source>
        <dbReference type="ARBA" id="ARBA00023163"/>
    </source>
</evidence>
<accession>A0ABS5W785</accession>
<dbReference type="PROSITE" id="PS50977">
    <property type="entry name" value="HTH_TETR_2"/>
    <property type="match status" value="1"/>
</dbReference>
<feature type="domain" description="HTH tetR-type" evidence="5">
    <location>
        <begin position="5"/>
        <end position="65"/>
    </location>
</feature>
<dbReference type="InterPro" id="IPR001647">
    <property type="entry name" value="HTH_TetR"/>
</dbReference>
<organism evidence="6 7">
    <name type="scientific">Croceibacterium selenioxidans</name>
    <dbReference type="NCBI Taxonomy" id="2838833"/>
    <lineage>
        <taxon>Bacteria</taxon>
        <taxon>Pseudomonadati</taxon>
        <taxon>Pseudomonadota</taxon>
        <taxon>Alphaproteobacteria</taxon>
        <taxon>Sphingomonadales</taxon>
        <taxon>Erythrobacteraceae</taxon>
        <taxon>Croceibacterium</taxon>
    </lineage>
</organism>
<evidence type="ECO:0000256" key="1">
    <source>
        <dbReference type="ARBA" id="ARBA00023015"/>
    </source>
</evidence>
<comment type="caution">
    <text evidence="6">The sequence shown here is derived from an EMBL/GenBank/DDBJ whole genome shotgun (WGS) entry which is preliminary data.</text>
</comment>
<dbReference type="PRINTS" id="PR00455">
    <property type="entry name" value="HTHTETR"/>
</dbReference>
<keyword evidence="2 4" id="KW-0238">DNA-binding</keyword>
<dbReference type="SUPFAM" id="SSF46689">
    <property type="entry name" value="Homeodomain-like"/>
    <property type="match status" value="1"/>
</dbReference>
<dbReference type="PANTHER" id="PTHR30055">
    <property type="entry name" value="HTH-TYPE TRANSCRIPTIONAL REGULATOR RUTR"/>
    <property type="match status" value="1"/>
</dbReference>
<dbReference type="InterPro" id="IPR036271">
    <property type="entry name" value="Tet_transcr_reg_TetR-rel_C_sf"/>
</dbReference>
<keyword evidence="1" id="KW-0805">Transcription regulation</keyword>
<keyword evidence="3" id="KW-0804">Transcription</keyword>